<dbReference type="EMBL" id="JAENHP010000014">
    <property type="protein sequence ID" value="MBM2620297.1"/>
    <property type="molecule type" value="Genomic_DNA"/>
</dbReference>
<reference evidence="3 4" key="1">
    <citation type="submission" date="2021-01" db="EMBL/GenBank/DDBJ databases">
        <title>Actinoplanes sp. nov. LDG1-06 isolated from lichen.</title>
        <authorList>
            <person name="Saeng-In P."/>
            <person name="Phongsopitanun W."/>
            <person name="Kanchanasin P."/>
            <person name="Yuki M."/>
            <person name="Kudo T."/>
            <person name="Ohkuma M."/>
            <person name="Tanasupawat S."/>
        </authorList>
    </citation>
    <scope>NUCLEOTIDE SEQUENCE [LARGE SCALE GENOMIC DNA]</scope>
    <source>
        <strain evidence="3 4">LDG1-06</strain>
    </source>
</reference>
<feature type="region of interest" description="Disordered" evidence="1">
    <location>
        <begin position="1"/>
        <end position="22"/>
    </location>
</feature>
<keyword evidence="2" id="KW-1133">Transmembrane helix</keyword>
<keyword evidence="2" id="KW-0812">Transmembrane</keyword>
<protein>
    <submittedName>
        <fullName evidence="3">Uncharacterized protein</fullName>
    </submittedName>
</protein>
<comment type="caution">
    <text evidence="3">The sequence shown here is derived from an EMBL/GenBank/DDBJ whole genome shotgun (WGS) entry which is preliminary data.</text>
</comment>
<evidence type="ECO:0000256" key="2">
    <source>
        <dbReference type="SAM" id="Phobius"/>
    </source>
</evidence>
<accession>A0ABS2AKD0</accession>
<dbReference type="RefSeq" id="WP_203380287.1">
    <property type="nucleotide sequence ID" value="NZ_JAENHP010000014.1"/>
</dbReference>
<feature type="transmembrane region" description="Helical" evidence="2">
    <location>
        <begin position="79"/>
        <end position="96"/>
    </location>
</feature>
<feature type="transmembrane region" description="Helical" evidence="2">
    <location>
        <begin position="142"/>
        <end position="165"/>
    </location>
</feature>
<evidence type="ECO:0000313" key="3">
    <source>
        <dbReference type="EMBL" id="MBM2620297.1"/>
    </source>
</evidence>
<dbReference type="Proteomes" id="UP000632138">
    <property type="component" value="Unassembled WGS sequence"/>
</dbReference>
<name>A0ABS2AKD0_9ACTN</name>
<keyword evidence="4" id="KW-1185">Reference proteome</keyword>
<proteinExistence type="predicted"/>
<evidence type="ECO:0000313" key="4">
    <source>
        <dbReference type="Proteomes" id="UP000632138"/>
    </source>
</evidence>
<sequence length="561" mass="61302">MVAPVQRAGSRRTYDMPNPYPQDPTTATRHLCAAAYLDESFRTRSLRYVYYQAKRLVAPSFGFDLVPVLSHCLRARNGALVRGAVLLLTLVTAAFISTPVCVGTLAAVVGLQVTVSTYRLVRDALRDLRAGVPIDRQTLIPRVILMSVGWGLVMVVFMLAVGQLRNTPSAYSYADGYPSTSSSETGVVFLILIVFLWPVAHAIWRQNELSRLVPGSPLRMPHRTERLDEVGRQQRGNTAVYSGYRPYVGSGPVVSTEGIALRLVRPESPLHGLHAEAGPTELQREFEQPPFQAHEIISYVRDHLTAVLPGHRAEEEIAGLSVEDRICLAGTEVGELSPDTSPEVTAAVVQHPTTPARHYLTCQVFGWGGQLVTTVYVHIAVQGRSLYLEMTTTALPPCAEQYRVVDTAEATEPVAWLQALGRSVIETPSIIARAPLTIGRAVADLVIGSGQVAGAATLSRGFDYGARYSVREMGTELVLRNGRYLEDGLRNLTQMQDVDRYRHLIERRVLAAVLDFLEDSGVDTVEYRARAASILNVTGGHNNFGGTNTYNGSVTVQAGRS</sequence>
<gene>
    <name evidence="3" type="ORF">JIG36_32765</name>
</gene>
<keyword evidence="2" id="KW-0472">Membrane</keyword>
<organism evidence="3 4">
    <name type="scientific">Paractinoplanes ovalisporus</name>
    <dbReference type="NCBI Taxonomy" id="2810368"/>
    <lineage>
        <taxon>Bacteria</taxon>
        <taxon>Bacillati</taxon>
        <taxon>Actinomycetota</taxon>
        <taxon>Actinomycetes</taxon>
        <taxon>Micromonosporales</taxon>
        <taxon>Micromonosporaceae</taxon>
        <taxon>Paractinoplanes</taxon>
    </lineage>
</organism>
<evidence type="ECO:0000256" key="1">
    <source>
        <dbReference type="SAM" id="MobiDB-lite"/>
    </source>
</evidence>
<feature type="transmembrane region" description="Helical" evidence="2">
    <location>
        <begin position="185"/>
        <end position="204"/>
    </location>
</feature>